<dbReference type="Gene3D" id="1.10.1740.10">
    <property type="match status" value="1"/>
</dbReference>
<evidence type="ECO:0000256" key="1">
    <source>
        <dbReference type="ARBA" id="ARBA00010641"/>
    </source>
</evidence>
<feature type="compositionally biased region" description="Polar residues" evidence="6">
    <location>
        <begin position="262"/>
        <end position="273"/>
    </location>
</feature>
<evidence type="ECO:0000256" key="6">
    <source>
        <dbReference type="SAM" id="MobiDB-lite"/>
    </source>
</evidence>
<evidence type="ECO:0000256" key="4">
    <source>
        <dbReference type="ARBA" id="ARBA00023125"/>
    </source>
</evidence>
<protein>
    <submittedName>
        <fullName evidence="9">RNA polymerase sigma factor</fullName>
    </submittedName>
</protein>
<dbReference type="InterPro" id="IPR007630">
    <property type="entry name" value="RNA_pol_sigma70_r4"/>
</dbReference>
<evidence type="ECO:0000313" key="9">
    <source>
        <dbReference type="EMBL" id="MEK7950577.1"/>
    </source>
</evidence>
<evidence type="ECO:0000259" key="8">
    <source>
        <dbReference type="Pfam" id="PF04545"/>
    </source>
</evidence>
<keyword evidence="10" id="KW-1185">Reference proteome</keyword>
<evidence type="ECO:0000259" key="7">
    <source>
        <dbReference type="Pfam" id="PF04542"/>
    </source>
</evidence>
<dbReference type="PANTHER" id="PTHR43133">
    <property type="entry name" value="RNA POLYMERASE ECF-TYPE SIGMA FACTO"/>
    <property type="match status" value="1"/>
</dbReference>
<keyword evidence="2" id="KW-0805">Transcription regulation</keyword>
<dbReference type="Pfam" id="PF04545">
    <property type="entry name" value="Sigma70_r4"/>
    <property type="match status" value="1"/>
</dbReference>
<dbReference type="Gene3D" id="1.10.10.10">
    <property type="entry name" value="Winged helix-like DNA-binding domain superfamily/Winged helix DNA-binding domain"/>
    <property type="match status" value="1"/>
</dbReference>
<dbReference type="RefSeq" id="WP_341404185.1">
    <property type="nucleotide sequence ID" value="NZ_JBBUKT010000003.1"/>
</dbReference>
<dbReference type="NCBIfam" id="TIGR02937">
    <property type="entry name" value="sigma70-ECF"/>
    <property type="match status" value="1"/>
</dbReference>
<dbReference type="InterPro" id="IPR007627">
    <property type="entry name" value="RNA_pol_sigma70_r2"/>
</dbReference>
<keyword evidence="3" id="KW-0731">Sigma factor</keyword>
<dbReference type="SUPFAM" id="SSF88946">
    <property type="entry name" value="Sigma2 domain of RNA polymerase sigma factors"/>
    <property type="match status" value="1"/>
</dbReference>
<dbReference type="SUPFAM" id="SSF88659">
    <property type="entry name" value="Sigma3 and sigma4 domains of RNA polymerase sigma factors"/>
    <property type="match status" value="1"/>
</dbReference>
<dbReference type="InterPro" id="IPR036388">
    <property type="entry name" value="WH-like_DNA-bd_sf"/>
</dbReference>
<comment type="similarity">
    <text evidence="1">Belongs to the sigma-70 factor family. ECF subfamily.</text>
</comment>
<dbReference type="InterPro" id="IPR039425">
    <property type="entry name" value="RNA_pol_sigma-70-like"/>
</dbReference>
<feature type="domain" description="RNA polymerase sigma-70 region 4" evidence="8">
    <location>
        <begin position="123"/>
        <end position="169"/>
    </location>
</feature>
<dbReference type="PANTHER" id="PTHR43133:SF8">
    <property type="entry name" value="RNA POLYMERASE SIGMA FACTOR HI_1459-RELATED"/>
    <property type="match status" value="1"/>
</dbReference>
<name>A0ABU9AS79_9BACT</name>
<dbReference type="Pfam" id="PF04542">
    <property type="entry name" value="Sigma70_r2"/>
    <property type="match status" value="1"/>
</dbReference>
<evidence type="ECO:0000256" key="2">
    <source>
        <dbReference type="ARBA" id="ARBA00023015"/>
    </source>
</evidence>
<comment type="caution">
    <text evidence="9">The sequence shown here is derived from an EMBL/GenBank/DDBJ whole genome shotgun (WGS) entry which is preliminary data.</text>
</comment>
<evidence type="ECO:0000256" key="5">
    <source>
        <dbReference type="ARBA" id="ARBA00023163"/>
    </source>
</evidence>
<feature type="domain" description="RNA polymerase sigma-70 region 2" evidence="7">
    <location>
        <begin position="25"/>
        <end position="93"/>
    </location>
</feature>
<dbReference type="InterPro" id="IPR013325">
    <property type="entry name" value="RNA_pol_sigma_r2"/>
</dbReference>
<keyword evidence="4" id="KW-0238">DNA-binding</keyword>
<evidence type="ECO:0000313" key="10">
    <source>
        <dbReference type="Proteomes" id="UP001371305"/>
    </source>
</evidence>
<accession>A0ABU9AS79</accession>
<sequence length="633" mass="69839">MMAPSDRTLLDRFVSQRDEAAFRSLVGRHLDLVHGVAQRVTANDDLARDVAQNTFIRLARRAAMIPRGIELAAWLHRTSRSLAIDLVRSETRRKKREASSPNPVMETEPVWSDLAPVIDGLVDRLPAADREVVLLRFFQNQSHAAIATKLGLTEEAARKRSLRAIGKLRDLLGKQGIATTSTALAILLPAHAATPAPATLMTTVVGAAQGVAPMMPGGFLTAVLAMTKVQLGSIALAVVIFLASLGHSLSAAATARNATVAISQDQSATSDATSADRKRPQPRTYPENRLEHLEQILSIEGLAPRRRELISFLNRLSPAEFREVADYFHKSTRETDGAEYDVMLAAWAREDIENARAYVMEVLKGAGTQTVLQAWAQNDPQAALAWADSNPSSGKVNKHLIWVLSGIATEDVPTAVKRLEAMPDEKQRSDSALELFWAMDPQPSGIERLLAEIKDPALRTRIIAGAAPTLASDDPVRGSRLLASDPGAQELTDATDVYSDYYHKKPAEAVAMLDELPPGKMRNEAVLGIASYVGDPAARYALLEKFPDAATDRAISQLSWRFIEWDEGKALELVRRIADQAVRNDLLFRLLRYHKDWTTDPQTRRWLEENKIPVEVRDRLLKNEVEIQQSDEP</sequence>
<proteinExistence type="inferred from homology"/>
<dbReference type="CDD" id="cd06171">
    <property type="entry name" value="Sigma70_r4"/>
    <property type="match status" value="1"/>
</dbReference>
<dbReference type="InterPro" id="IPR014284">
    <property type="entry name" value="RNA_pol_sigma-70_dom"/>
</dbReference>
<reference evidence="9 10" key="1">
    <citation type="submission" date="2024-04" db="EMBL/GenBank/DDBJ databases">
        <title>Luteolibacter sp. isolated from soil.</title>
        <authorList>
            <person name="An J."/>
        </authorList>
    </citation>
    <scope>NUCLEOTIDE SEQUENCE [LARGE SCALE GENOMIC DNA]</scope>
    <source>
        <strain evidence="9 10">Y139</strain>
    </source>
</reference>
<dbReference type="EMBL" id="JBBUKT010000003">
    <property type="protein sequence ID" value="MEK7950577.1"/>
    <property type="molecule type" value="Genomic_DNA"/>
</dbReference>
<organism evidence="9 10">
    <name type="scientific">Luteolibacter soli</name>
    <dbReference type="NCBI Taxonomy" id="3135280"/>
    <lineage>
        <taxon>Bacteria</taxon>
        <taxon>Pseudomonadati</taxon>
        <taxon>Verrucomicrobiota</taxon>
        <taxon>Verrucomicrobiia</taxon>
        <taxon>Verrucomicrobiales</taxon>
        <taxon>Verrucomicrobiaceae</taxon>
        <taxon>Luteolibacter</taxon>
    </lineage>
</organism>
<dbReference type="Proteomes" id="UP001371305">
    <property type="component" value="Unassembled WGS sequence"/>
</dbReference>
<feature type="region of interest" description="Disordered" evidence="6">
    <location>
        <begin position="262"/>
        <end position="286"/>
    </location>
</feature>
<evidence type="ECO:0000256" key="3">
    <source>
        <dbReference type="ARBA" id="ARBA00023082"/>
    </source>
</evidence>
<dbReference type="InterPro" id="IPR013324">
    <property type="entry name" value="RNA_pol_sigma_r3/r4-like"/>
</dbReference>
<keyword evidence="5" id="KW-0804">Transcription</keyword>
<gene>
    <name evidence="9" type="ORF">WKV53_08725</name>
</gene>